<accession>A0AAF0CNX0</accession>
<dbReference type="Proteomes" id="UP001218638">
    <property type="component" value="Chromosome"/>
</dbReference>
<feature type="region of interest" description="Disordered" evidence="1">
    <location>
        <begin position="96"/>
        <end position="117"/>
    </location>
</feature>
<dbReference type="RefSeq" id="WP_330928344.1">
    <property type="nucleotide sequence ID" value="NZ_CP119075.1"/>
</dbReference>
<gene>
    <name evidence="2" type="ORF">PXH66_21845</name>
</gene>
<name>A0AAF0CNX0_9BACT</name>
<sequence>MNARPPHPHAARNRLLLALILLVSTVMASADMVPIGLRYVRITLSNGRVLKNANINGFNRDANLVYVLEDHRLRPYPVSLFPEAITDAIASRAAEYPRNPERKRPPAPAPKAPVAAPDKYDTSASAVASRQAALEAAIAEKADAAARRHLRYSIKIGSGYATVTDVDLELSAPKPVPGWSGRYRVTGSGYYSYYESVGSAFRRRTRGIEITLDASNPEQIEILDVETNWGSSWN</sequence>
<dbReference type="KEGG" id="slom:PXH66_21845"/>
<organism evidence="2 3">
    <name type="scientific">Synoicihabitans lomoniglobus</name>
    <dbReference type="NCBI Taxonomy" id="2909285"/>
    <lineage>
        <taxon>Bacteria</taxon>
        <taxon>Pseudomonadati</taxon>
        <taxon>Verrucomicrobiota</taxon>
        <taxon>Opitutia</taxon>
        <taxon>Opitutales</taxon>
        <taxon>Opitutaceae</taxon>
        <taxon>Synoicihabitans</taxon>
    </lineage>
</organism>
<evidence type="ECO:0000313" key="2">
    <source>
        <dbReference type="EMBL" id="WED65000.1"/>
    </source>
</evidence>
<protein>
    <submittedName>
        <fullName evidence="2">Uncharacterized protein</fullName>
    </submittedName>
</protein>
<proteinExistence type="predicted"/>
<dbReference type="EMBL" id="CP119075">
    <property type="protein sequence ID" value="WED65000.1"/>
    <property type="molecule type" value="Genomic_DNA"/>
</dbReference>
<evidence type="ECO:0000313" key="3">
    <source>
        <dbReference type="Proteomes" id="UP001218638"/>
    </source>
</evidence>
<dbReference type="AlphaFoldDB" id="A0AAF0CNX0"/>
<evidence type="ECO:0000256" key="1">
    <source>
        <dbReference type="SAM" id="MobiDB-lite"/>
    </source>
</evidence>
<keyword evidence="3" id="KW-1185">Reference proteome</keyword>
<reference evidence="2" key="1">
    <citation type="submission" date="2023-03" db="EMBL/GenBank/DDBJ databases">
        <title>Lomoglobus Profundus gen. nov., sp. nov., a novel member of the phylum Verrucomicrobia, isolated from deep-marine sediment of South China Sea.</title>
        <authorList>
            <person name="Ahmad T."/>
            <person name="Ishaq S.E."/>
            <person name="Wang F."/>
        </authorList>
    </citation>
    <scope>NUCLEOTIDE SEQUENCE</scope>
    <source>
        <strain evidence="2">LMO-M01</strain>
    </source>
</reference>